<dbReference type="PANTHER" id="PTHR33067:SF32">
    <property type="entry name" value="ASPARTIC PEPTIDASE DDI1-TYPE DOMAIN-CONTAINING PROTEIN"/>
    <property type="match status" value="1"/>
</dbReference>
<comment type="caution">
    <text evidence="2">The sequence shown here is derived from an EMBL/GenBank/DDBJ whole genome shotgun (WGS) entry which is preliminary data.</text>
</comment>
<dbReference type="CDD" id="cd00303">
    <property type="entry name" value="retropepsin_like"/>
    <property type="match status" value="1"/>
</dbReference>
<feature type="region of interest" description="Disordered" evidence="1">
    <location>
        <begin position="424"/>
        <end position="446"/>
    </location>
</feature>
<feature type="region of interest" description="Disordered" evidence="1">
    <location>
        <begin position="1"/>
        <end position="21"/>
    </location>
</feature>
<accession>A0A438HDK6</accession>
<protein>
    <recommendedName>
        <fullName evidence="4">Retrotransposon gag domain-containing protein</fullName>
    </recommendedName>
</protein>
<proteinExistence type="predicted"/>
<dbReference type="Gene3D" id="2.40.70.10">
    <property type="entry name" value="Acid Proteases"/>
    <property type="match status" value="1"/>
</dbReference>
<name>A0A438HDK6_VITVI</name>
<reference evidence="2 3" key="1">
    <citation type="journal article" date="2018" name="PLoS Genet.">
        <title>Population sequencing reveals clonal diversity and ancestral inbreeding in the grapevine cultivar Chardonnay.</title>
        <authorList>
            <person name="Roach M.J."/>
            <person name="Johnson D.L."/>
            <person name="Bohlmann J."/>
            <person name="van Vuuren H.J."/>
            <person name="Jones S.J."/>
            <person name="Pretorius I.S."/>
            <person name="Schmidt S.A."/>
            <person name="Borneman A.R."/>
        </authorList>
    </citation>
    <scope>NUCLEOTIDE SEQUENCE [LARGE SCALE GENOMIC DNA]</scope>
    <source>
        <strain evidence="3">cv. Chardonnay</strain>
        <tissue evidence="2">Leaf</tissue>
    </source>
</reference>
<evidence type="ECO:0008006" key="4">
    <source>
        <dbReference type="Google" id="ProtNLM"/>
    </source>
</evidence>
<dbReference type="PANTHER" id="PTHR33067">
    <property type="entry name" value="RNA-DIRECTED DNA POLYMERASE-RELATED"/>
    <property type="match status" value="1"/>
</dbReference>
<dbReference type="InterPro" id="IPR021109">
    <property type="entry name" value="Peptidase_aspartic_dom_sf"/>
</dbReference>
<feature type="compositionally biased region" description="Basic and acidic residues" evidence="1">
    <location>
        <begin position="432"/>
        <end position="446"/>
    </location>
</feature>
<evidence type="ECO:0000313" key="2">
    <source>
        <dbReference type="EMBL" id="RVW82527.1"/>
    </source>
</evidence>
<organism evidence="2 3">
    <name type="scientific">Vitis vinifera</name>
    <name type="common">Grape</name>
    <dbReference type="NCBI Taxonomy" id="29760"/>
    <lineage>
        <taxon>Eukaryota</taxon>
        <taxon>Viridiplantae</taxon>
        <taxon>Streptophyta</taxon>
        <taxon>Embryophyta</taxon>
        <taxon>Tracheophyta</taxon>
        <taxon>Spermatophyta</taxon>
        <taxon>Magnoliopsida</taxon>
        <taxon>eudicotyledons</taxon>
        <taxon>Gunneridae</taxon>
        <taxon>Pentapetalae</taxon>
        <taxon>rosids</taxon>
        <taxon>Vitales</taxon>
        <taxon>Vitaceae</taxon>
        <taxon>Viteae</taxon>
        <taxon>Vitis</taxon>
    </lineage>
</organism>
<feature type="region of interest" description="Disordered" evidence="1">
    <location>
        <begin position="385"/>
        <end position="405"/>
    </location>
</feature>
<dbReference type="Proteomes" id="UP000288805">
    <property type="component" value="Unassembled WGS sequence"/>
</dbReference>
<evidence type="ECO:0000256" key="1">
    <source>
        <dbReference type="SAM" id="MobiDB-lite"/>
    </source>
</evidence>
<evidence type="ECO:0000313" key="3">
    <source>
        <dbReference type="Proteomes" id="UP000288805"/>
    </source>
</evidence>
<dbReference type="AlphaFoldDB" id="A0A438HDK6"/>
<gene>
    <name evidence="2" type="ORF">CK203_046268</name>
</gene>
<dbReference type="EMBL" id="QGNW01000239">
    <property type="protein sequence ID" value="RVW82527.1"/>
    <property type="molecule type" value="Genomic_DNA"/>
</dbReference>
<sequence>MEDTEEFNSNNNRPRPPVQGQRTMRELLNPPRLSTPSCFMLPPNHDHVTIRPQVVSQLPIFRGTENENPYSHIKEFEDIVSIFREANTPLEIFRMKLFPLSLKDKAKTCALKKEISNFKAMEDEKFFACWERFREIVAACPHHGFDNWMLVSYFYEGMAPPMKQLLETMCGGDFMNKNPDEAFQFLDYVAEVSRSWDEPIVKEPSRDRTMNRARASGVYTLPEGLDVQAKLATVMRRLDDLEAKGVQEVQIVNDGVTQLCLICKSTEHGVQSCPTLPAVQDMFTEQANALGTYKQYSSNSPYSNTYNPGWRNHPNLSWRGGNNGQFHSKETDFRVIRLMGSKVFNHKKQDKRNEDQNRINAQTSQELVDIRTTLSQLAVSLSQEKGKFPAQPQKNPRGVNEVSEVQKEDCNVITLRNGKEYEGPKLPVSEDIPARDEPTVEKNVRNEKASEKYEEVIVSKNKMSVSNHLPFPSAMQRHKVGDKTLEILEVLKQVKINIPLLDMIKQVPAYAKFLKDLCTVKRRIKLSKKAFLTEQVSAIIENKAMVKYKDPGCPTISVQIGDSFVERALLDLGASVNLLPYSIYKQLGLGELKATTITLSLADRSIKVPRGVVEDVLVQVEKFYYQWTLWC</sequence>